<proteinExistence type="predicted"/>
<accession>A0A1R1YRY0</accession>
<gene>
    <name evidence="1" type="ORF">AYI69_g1550</name>
    <name evidence="2" type="ORF">AYI69_g959</name>
</gene>
<dbReference type="EMBL" id="LSSM01000257">
    <property type="protein sequence ID" value="OMJ29536.1"/>
    <property type="molecule type" value="Genomic_DNA"/>
</dbReference>
<organism evidence="2 3">
    <name type="scientific">Smittium culicis</name>
    <dbReference type="NCBI Taxonomy" id="133412"/>
    <lineage>
        <taxon>Eukaryota</taxon>
        <taxon>Fungi</taxon>
        <taxon>Fungi incertae sedis</taxon>
        <taxon>Zoopagomycota</taxon>
        <taxon>Kickxellomycotina</taxon>
        <taxon>Harpellomycetes</taxon>
        <taxon>Harpellales</taxon>
        <taxon>Legeriomycetaceae</taxon>
        <taxon>Smittium</taxon>
    </lineage>
</organism>
<dbReference type="Proteomes" id="UP000187429">
    <property type="component" value="Unassembled WGS sequence"/>
</dbReference>
<evidence type="ECO:0000313" key="2">
    <source>
        <dbReference type="EMBL" id="OMJ29536.1"/>
    </source>
</evidence>
<reference evidence="3" key="2">
    <citation type="submission" date="2017-01" db="EMBL/GenBank/DDBJ databases">
        <authorList>
            <person name="Wang Y."/>
            <person name="White M."/>
            <person name="Kvist S."/>
            <person name="Moncalvo J.-M."/>
        </authorList>
    </citation>
    <scope>NUCLEOTIDE SEQUENCE [LARGE SCALE GENOMIC DNA]</scope>
    <source>
        <strain evidence="3">ID-206-W2</strain>
    </source>
</reference>
<dbReference type="OrthoDB" id="5620530at2759"/>
<evidence type="ECO:0000313" key="1">
    <source>
        <dbReference type="EMBL" id="OMJ28955.1"/>
    </source>
</evidence>
<name>A0A1R1YRY0_9FUNG</name>
<sequence length="169" mass="19749">MTEANSDSISIHDNPKWLIIKHEQKVSVVLEFENEKEKWLKSEIRYKNEIFELKKKLYDISGVGADLFSKQKIFDSEFPETNSPTSTLKSEFIDDYRENQFELNKNHTTNLNIKVNEFSVDYGEIESVKRENSILREENESLILYIKKVLDGIVKFSGGVEVIFDKDFA</sequence>
<dbReference type="AlphaFoldDB" id="A0A1R1YRY0"/>
<comment type="caution">
    <text evidence="2">The sequence shown here is derived from an EMBL/GenBank/DDBJ whole genome shotgun (WGS) entry which is preliminary data.</text>
</comment>
<protein>
    <submittedName>
        <fullName evidence="2">Uncharacterized protein</fullName>
    </submittedName>
</protein>
<keyword evidence="3" id="KW-1185">Reference proteome</keyword>
<evidence type="ECO:0000313" key="3">
    <source>
        <dbReference type="Proteomes" id="UP000187429"/>
    </source>
</evidence>
<reference evidence="2" key="1">
    <citation type="submission" date="2017-01" db="EMBL/GenBank/DDBJ databases">
        <authorList>
            <person name="Mah S.A."/>
            <person name="Swanson W.J."/>
            <person name="Moy G.W."/>
            <person name="Vacquier V.D."/>
        </authorList>
    </citation>
    <scope>NUCLEOTIDE SEQUENCE [LARGE SCALE GENOMIC DNA]</scope>
    <source>
        <strain evidence="2">ID-206-W2</strain>
    </source>
</reference>
<dbReference type="EMBL" id="LSSM01000423">
    <property type="protein sequence ID" value="OMJ28955.1"/>
    <property type="molecule type" value="Genomic_DNA"/>
</dbReference>